<dbReference type="SUPFAM" id="SSF56059">
    <property type="entry name" value="Glutathione synthetase ATP-binding domain-like"/>
    <property type="match status" value="1"/>
</dbReference>
<dbReference type="VEuPathDB" id="VectorBase:AMAM018434"/>
<dbReference type="PANTHER" id="PTHR10841:SF17">
    <property type="entry name" value="SYNAPSIN"/>
    <property type="match status" value="1"/>
</dbReference>
<protein>
    <recommendedName>
        <fullName evidence="5">Synapsin ATP-binding domain-containing protein</fullName>
    </recommendedName>
</protein>
<evidence type="ECO:0000256" key="3">
    <source>
        <dbReference type="ARBA" id="ARBA00023018"/>
    </source>
</evidence>
<comment type="similarity">
    <text evidence="1">Belongs to the synapsin family.</text>
</comment>
<dbReference type="InterPro" id="IPR013815">
    <property type="entry name" value="ATP_grasp_subdomain_1"/>
</dbReference>
<reference evidence="6" key="2">
    <citation type="submission" date="2020-05" db="UniProtKB">
        <authorList>
            <consortium name="EnsemblMetazoa"/>
        </authorList>
    </citation>
    <scope>IDENTIFICATION</scope>
    <source>
        <strain evidence="6">maculatus3</strain>
    </source>
</reference>
<dbReference type="EnsemblMetazoa" id="AMAM018434-RA">
    <property type="protein sequence ID" value="AMAM018434-PA"/>
    <property type="gene ID" value="AMAM018434"/>
</dbReference>
<dbReference type="AlphaFoldDB" id="A0A182T2R6"/>
<evidence type="ECO:0000256" key="2">
    <source>
        <dbReference type="ARBA" id="ARBA00022553"/>
    </source>
</evidence>
<dbReference type="Pfam" id="PF02750">
    <property type="entry name" value="Synapsin_C"/>
    <property type="match status" value="1"/>
</dbReference>
<accession>A0A182T2R6</accession>
<dbReference type="Proteomes" id="UP000075901">
    <property type="component" value="Unassembled WGS sequence"/>
</dbReference>
<proteinExistence type="inferred from homology"/>
<keyword evidence="3" id="KW-0770">Synapse</keyword>
<keyword evidence="7" id="KW-1185">Reference proteome</keyword>
<comment type="subcellular location">
    <subcellularLocation>
        <location evidence="4">Synapse</location>
    </subcellularLocation>
</comment>
<evidence type="ECO:0000259" key="5">
    <source>
        <dbReference type="Pfam" id="PF02750"/>
    </source>
</evidence>
<dbReference type="InterPro" id="IPR001359">
    <property type="entry name" value="Synapsin"/>
</dbReference>
<dbReference type="PRINTS" id="PR01368">
    <property type="entry name" value="SYNAPSIN"/>
</dbReference>
<dbReference type="Gene3D" id="3.30.470.20">
    <property type="entry name" value="ATP-grasp fold, B domain"/>
    <property type="match status" value="1"/>
</dbReference>
<feature type="domain" description="Synapsin ATP-binding" evidence="5">
    <location>
        <begin position="2"/>
        <end position="118"/>
    </location>
</feature>
<reference evidence="7" key="1">
    <citation type="submission" date="2013-09" db="EMBL/GenBank/DDBJ databases">
        <title>The Genome Sequence of Anopheles maculatus species B.</title>
        <authorList>
            <consortium name="The Broad Institute Genomics Platform"/>
            <person name="Neafsey D.E."/>
            <person name="Besansky N."/>
            <person name="Howell P."/>
            <person name="Walton C."/>
            <person name="Young S.K."/>
            <person name="Zeng Q."/>
            <person name="Gargeya S."/>
            <person name="Fitzgerald M."/>
            <person name="Haas B."/>
            <person name="Abouelleil A."/>
            <person name="Allen A.W."/>
            <person name="Alvarado L."/>
            <person name="Arachchi H.M."/>
            <person name="Berlin A.M."/>
            <person name="Chapman S.B."/>
            <person name="Gainer-Dewar J."/>
            <person name="Goldberg J."/>
            <person name="Griggs A."/>
            <person name="Gujja S."/>
            <person name="Hansen M."/>
            <person name="Howarth C."/>
            <person name="Imamovic A."/>
            <person name="Ireland A."/>
            <person name="Larimer J."/>
            <person name="McCowan C."/>
            <person name="Murphy C."/>
            <person name="Pearson M."/>
            <person name="Poon T.W."/>
            <person name="Priest M."/>
            <person name="Roberts A."/>
            <person name="Saif S."/>
            <person name="Shea T."/>
            <person name="Sisk P."/>
            <person name="Sykes S."/>
            <person name="Wortman J."/>
            <person name="Nusbaum C."/>
            <person name="Birren B."/>
        </authorList>
    </citation>
    <scope>NUCLEOTIDE SEQUENCE [LARGE SCALE GENOMIC DNA]</scope>
    <source>
        <strain evidence="7">maculatus3</strain>
    </source>
</reference>
<sequence>FTWTRFPCVLKAGHCHGGKATAKLDNPGALQDAAGLLCGTGLSDNGSYCSLEPYIDAKFDVHIQKIGSTYKAFMRKSISGNWKTNQGSAMLEQIPMTEKYKTWVDEVSVRHSCTIICVCVCLPLSLSLSVSIAMAENSLPRTLPNDHERTVQFSQRPSLNRGTRGLFIAPNLDGIKRCVCRRSSEMIY</sequence>
<dbReference type="Gene3D" id="3.30.1490.20">
    <property type="entry name" value="ATP-grasp fold, A domain"/>
    <property type="match status" value="1"/>
</dbReference>
<keyword evidence="2" id="KW-0597">Phosphoprotein</keyword>
<dbReference type="PANTHER" id="PTHR10841">
    <property type="entry name" value="SYNAPSIN"/>
    <property type="match status" value="1"/>
</dbReference>
<dbReference type="GO" id="GO:0030672">
    <property type="term" value="C:synaptic vesicle membrane"/>
    <property type="evidence" value="ECO:0007669"/>
    <property type="project" value="TreeGrafter"/>
</dbReference>
<evidence type="ECO:0000256" key="1">
    <source>
        <dbReference type="ARBA" id="ARBA00008243"/>
    </source>
</evidence>
<name>A0A182T2R6_9DIPT</name>
<evidence type="ECO:0000313" key="7">
    <source>
        <dbReference type="Proteomes" id="UP000075901"/>
    </source>
</evidence>
<organism evidence="6 7">
    <name type="scientific">Anopheles maculatus</name>
    <dbReference type="NCBI Taxonomy" id="74869"/>
    <lineage>
        <taxon>Eukaryota</taxon>
        <taxon>Metazoa</taxon>
        <taxon>Ecdysozoa</taxon>
        <taxon>Arthropoda</taxon>
        <taxon>Hexapoda</taxon>
        <taxon>Insecta</taxon>
        <taxon>Pterygota</taxon>
        <taxon>Neoptera</taxon>
        <taxon>Endopterygota</taxon>
        <taxon>Diptera</taxon>
        <taxon>Nematocera</taxon>
        <taxon>Culicoidea</taxon>
        <taxon>Culicidae</taxon>
        <taxon>Anophelinae</taxon>
        <taxon>Anopheles</taxon>
        <taxon>Anopheles maculatus group</taxon>
    </lineage>
</organism>
<evidence type="ECO:0000313" key="6">
    <source>
        <dbReference type="EnsemblMetazoa" id="AMAM018434-PA"/>
    </source>
</evidence>
<dbReference type="GO" id="GO:0005524">
    <property type="term" value="F:ATP binding"/>
    <property type="evidence" value="ECO:0007669"/>
    <property type="project" value="InterPro"/>
</dbReference>
<evidence type="ECO:0000256" key="4">
    <source>
        <dbReference type="ARBA" id="ARBA00034103"/>
    </source>
</evidence>
<dbReference type="GO" id="GO:0007269">
    <property type="term" value="P:neurotransmitter secretion"/>
    <property type="evidence" value="ECO:0007669"/>
    <property type="project" value="InterPro"/>
</dbReference>
<dbReference type="InterPro" id="IPR020898">
    <property type="entry name" value="Synapsin_ATP-bd_dom"/>
</dbReference>